<dbReference type="AlphaFoldDB" id="W9UW89"/>
<dbReference type="InterPro" id="IPR021352">
    <property type="entry name" value="DUF2971"/>
</dbReference>
<organism evidence="1 2">
    <name type="scientific">Nitrincola nitratireducens</name>
    <dbReference type="NCBI Taxonomy" id="1229521"/>
    <lineage>
        <taxon>Bacteria</taxon>
        <taxon>Pseudomonadati</taxon>
        <taxon>Pseudomonadota</taxon>
        <taxon>Gammaproteobacteria</taxon>
        <taxon>Oceanospirillales</taxon>
        <taxon>Oceanospirillaceae</taxon>
        <taxon>Nitrincola</taxon>
    </lineage>
</organism>
<protein>
    <recommendedName>
        <fullName evidence="3">DUF2971 domain-containing protein</fullName>
    </recommendedName>
</protein>
<dbReference type="Proteomes" id="UP000019464">
    <property type="component" value="Unassembled WGS sequence"/>
</dbReference>
<evidence type="ECO:0000313" key="2">
    <source>
        <dbReference type="Proteomes" id="UP000019464"/>
    </source>
</evidence>
<dbReference type="EMBL" id="AONB01000007">
    <property type="protein sequence ID" value="EXJ11314.1"/>
    <property type="molecule type" value="Genomic_DNA"/>
</dbReference>
<evidence type="ECO:0000313" key="1">
    <source>
        <dbReference type="EMBL" id="EXJ11314.1"/>
    </source>
</evidence>
<keyword evidence="2" id="KW-1185">Reference proteome</keyword>
<comment type="caution">
    <text evidence="1">The sequence shown here is derived from an EMBL/GenBank/DDBJ whole genome shotgun (WGS) entry which is preliminary data.</text>
</comment>
<proteinExistence type="predicted"/>
<reference evidence="1 2" key="2">
    <citation type="journal article" date="2015" name="Syst. Appl. Microbiol.">
        <title>Nitrincola nitratireducens sp. nov. isolated from a haloalkaline crater lake.</title>
        <authorList>
            <person name="Singh A."/>
            <person name="Vaidya B."/>
            <person name="Tanuku N.R."/>
            <person name="Pinnaka A.K."/>
        </authorList>
    </citation>
    <scope>NUCLEOTIDE SEQUENCE [LARGE SCALE GENOMIC DNA]</scope>
    <source>
        <strain evidence="1 2">AK23</strain>
    </source>
</reference>
<name>W9UW89_9GAMM</name>
<reference evidence="2" key="1">
    <citation type="submission" date="2012-11" db="EMBL/GenBank/DDBJ databases">
        <authorList>
            <person name="Singh A."/>
            <person name="Pinnaka A.K."/>
            <person name="Vaidya B."/>
        </authorList>
    </citation>
    <scope>NUCLEOTIDE SEQUENCE [LARGE SCALE GENOMIC DNA]</scope>
    <source>
        <strain evidence="2">AK23</strain>
    </source>
</reference>
<dbReference type="OrthoDB" id="4119964at2"/>
<gene>
    <name evidence="1" type="ORF">D791_01769</name>
</gene>
<dbReference type="Pfam" id="PF11185">
    <property type="entry name" value="DUF2971"/>
    <property type="match status" value="1"/>
</dbReference>
<sequence length="114" mass="14038">MRVYYFTSSRWGLSNLKNKHIKVSRINNLNDPFDCFVRILNGWRDDFTYLREQWNEELGMICFSRDYRNPVQWSHYADRHQGIALGFDVDDKILNDVEYREEPYIVFFFKPWRN</sequence>
<evidence type="ECO:0008006" key="3">
    <source>
        <dbReference type="Google" id="ProtNLM"/>
    </source>
</evidence>
<accession>W9UW89</accession>